<dbReference type="AlphaFoldDB" id="A0AAE0ZFI1"/>
<feature type="compositionally biased region" description="Basic and acidic residues" evidence="1">
    <location>
        <begin position="84"/>
        <end position="97"/>
    </location>
</feature>
<feature type="compositionally biased region" description="Basic and acidic residues" evidence="1">
    <location>
        <begin position="54"/>
        <end position="70"/>
    </location>
</feature>
<reference evidence="2" key="1">
    <citation type="journal article" date="2023" name="G3 (Bethesda)">
        <title>A reference genome for the long-term kleptoplast-retaining sea slug Elysia crispata morphotype clarki.</title>
        <authorList>
            <person name="Eastman K.E."/>
            <person name="Pendleton A.L."/>
            <person name="Shaikh M.A."/>
            <person name="Suttiyut T."/>
            <person name="Ogas R."/>
            <person name="Tomko P."/>
            <person name="Gavelis G."/>
            <person name="Widhalm J.R."/>
            <person name="Wisecaver J.H."/>
        </authorList>
    </citation>
    <scope>NUCLEOTIDE SEQUENCE</scope>
    <source>
        <strain evidence="2">ECLA1</strain>
    </source>
</reference>
<comment type="caution">
    <text evidence="2">The sequence shown here is derived from an EMBL/GenBank/DDBJ whole genome shotgun (WGS) entry which is preliminary data.</text>
</comment>
<evidence type="ECO:0000313" key="2">
    <source>
        <dbReference type="EMBL" id="KAK3768382.1"/>
    </source>
</evidence>
<dbReference type="Proteomes" id="UP001283361">
    <property type="component" value="Unassembled WGS sequence"/>
</dbReference>
<organism evidence="2 3">
    <name type="scientific">Elysia crispata</name>
    <name type="common">lettuce slug</name>
    <dbReference type="NCBI Taxonomy" id="231223"/>
    <lineage>
        <taxon>Eukaryota</taxon>
        <taxon>Metazoa</taxon>
        <taxon>Spiralia</taxon>
        <taxon>Lophotrochozoa</taxon>
        <taxon>Mollusca</taxon>
        <taxon>Gastropoda</taxon>
        <taxon>Heterobranchia</taxon>
        <taxon>Euthyneura</taxon>
        <taxon>Panpulmonata</taxon>
        <taxon>Sacoglossa</taxon>
        <taxon>Placobranchoidea</taxon>
        <taxon>Plakobranchidae</taxon>
        <taxon>Elysia</taxon>
    </lineage>
</organism>
<proteinExistence type="predicted"/>
<feature type="region of interest" description="Disordered" evidence="1">
    <location>
        <begin position="41"/>
        <end position="97"/>
    </location>
</feature>
<name>A0AAE0ZFI1_9GAST</name>
<protein>
    <submittedName>
        <fullName evidence="2">Uncharacterized protein</fullName>
    </submittedName>
</protein>
<dbReference type="EMBL" id="JAWDGP010004062">
    <property type="protein sequence ID" value="KAK3768382.1"/>
    <property type="molecule type" value="Genomic_DNA"/>
</dbReference>
<evidence type="ECO:0000256" key="1">
    <source>
        <dbReference type="SAM" id="MobiDB-lite"/>
    </source>
</evidence>
<accession>A0AAE0ZFI1</accession>
<gene>
    <name evidence="2" type="ORF">RRG08_031170</name>
</gene>
<sequence length="97" mass="10513">MAICRGEVGGQCLCEGVYVGWVGAGAGRVLGLQERCLNGGKNSGKRNRGWHIQPRGEQKNPQKTGVDDAARMIFSPNISSPTERSPETCTNRRVDKI</sequence>
<keyword evidence="3" id="KW-1185">Reference proteome</keyword>
<evidence type="ECO:0000313" key="3">
    <source>
        <dbReference type="Proteomes" id="UP001283361"/>
    </source>
</evidence>